<dbReference type="GO" id="GO:0016787">
    <property type="term" value="F:hydrolase activity"/>
    <property type="evidence" value="ECO:0007669"/>
    <property type="project" value="UniProtKB-KW"/>
</dbReference>
<protein>
    <submittedName>
        <fullName evidence="6">Beta-lactamase domain protein</fullName>
    </submittedName>
</protein>
<feature type="domain" description="Metallo-beta-lactamase" evidence="5">
    <location>
        <begin position="22"/>
        <end position="201"/>
    </location>
</feature>
<dbReference type="AlphaFoldDB" id="A0A0G1J533"/>
<dbReference type="Proteomes" id="UP000033901">
    <property type="component" value="Unassembled WGS sequence"/>
</dbReference>
<evidence type="ECO:0000259" key="5">
    <source>
        <dbReference type="SMART" id="SM00849"/>
    </source>
</evidence>
<dbReference type="InterPro" id="IPR051453">
    <property type="entry name" value="MBL_Glyoxalase_II"/>
</dbReference>
<evidence type="ECO:0000256" key="2">
    <source>
        <dbReference type="ARBA" id="ARBA00022723"/>
    </source>
</evidence>
<dbReference type="InterPro" id="IPR036866">
    <property type="entry name" value="RibonucZ/Hydroxyglut_hydro"/>
</dbReference>
<evidence type="ECO:0000256" key="3">
    <source>
        <dbReference type="ARBA" id="ARBA00022801"/>
    </source>
</evidence>
<keyword evidence="2" id="KW-0479">Metal-binding</keyword>
<dbReference type="Gene3D" id="3.60.15.10">
    <property type="entry name" value="Ribonuclease Z/Hydroxyacylglutathione hydrolase-like"/>
    <property type="match status" value="1"/>
</dbReference>
<dbReference type="PANTHER" id="PTHR46233">
    <property type="entry name" value="HYDROXYACYLGLUTATHIONE HYDROLASE GLOC"/>
    <property type="match status" value="1"/>
</dbReference>
<accession>A0A0G1J533</accession>
<dbReference type="PANTHER" id="PTHR46233:SF3">
    <property type="entry name" value="HYDROXYACYLGLUTATHIONE HYDROLASE GLOC"/>
    <property type="match status" value="1"/>
</dbReference>
<evidence type="ECO:0000256" key="4">
    <source>
        <dbReference type="ARBA" id="ARBA00022833"/>
    </source>
</evidence>
<comment type="cofactor">
    <cofactor evidence="1">
        <name>Zn(2+)</name>
        <dbReference type="ChEBI" id="CHEBI:29105"/>
    </cofactor>
</comment>
<gene>
    <name evidence="6" type="ORF">UW61_C0027G0008</name>
</gene>
<evidence type="ECO:0000313" key="6">
    <source>
        <dbReference type="EMBL" id="KKT66395.1"/>
    </source>
</evidence>
<organism evidence="6 7">
    <name type="scientific">Candidatus Curtissbacteria bacterium GW2011_GWC1_44_33</name>
    <dbReference type="NCBI Taxonomy" id="1618413"/>
    <lineage>
        <taxon>Bacteria</taxon>
        <taxon>Candidatus Curtissiibacteriota</taxon>
    </lineage>
</organism>
<evidence type="ECO:0000313" key="7">
    <source>
        <dbReference type="Proteomes" id="UP000033901"/>
    </source>
</evidence>
<reference evidence="6 7" key="1">
    <citation type="journal article" date="2015" name="Nature">
        <title>rRNA introns, odd ribosomes, and small enigmatic genomes across a large radiation of phyla.</title>
        <authorList>
            <person name="Brown C.T."/>
            <person name="Hug L.A."/>
            <person name="Thomas B.C."/>
            <person name="Sharon I."/>
            <person name="Castelle C.J."/>
            <person name="Singh A."/>
            <person name="Wilkins M.J."/>
            <person name="Williams K.H."/>
            <person name="Banfield J.F."/>
        </authorList>
    </citation>
    <scope>NUCLEOTIDE SEQUENCE [LARGE SCALE GENOMIC DNA]</scope>
</reference>
<keyword evidence="4" id="KW-0862">Zinc</keyword>
<dbReference type="InterPro" id="IPR001279">
    <property type="entry name" value="Metallo-B-lactamas"/>
</dbReference>
<dbReference type="SMART" id="SM00849">
    <property type="entry name" value="Lactamase_B"/>
    <property type="match status" value="1"/>
</dbReference>
<dbReference type="CDD" id="cd06262">
    <property type="entry name" value="metallo-hydrolase-like_MBL-fold"/>
    <property type="match status" value="1"/>
</dbReference>
<keyword evidence="3" id="KW-0378">Hydrolase</keyword>
<sequence length="212" mass="23313">MPARKSNSPLLNVKTLTVGEMAENCHLVFDKNFKEAVIIDPGDEADYLEKVINDLELTPTLIVATHGHLDHVMAVFELKLAYNIPFYMNSKDDFLLQRLPQTAKHFGKVEAFPVSIDKNLAEADVLKIGGSPFFVIETPGHTPGSITLASKEAKIAFVGDLIFKDGRVGRYDFGYSDKEGLKISVAKILKLPGDTTIYPGHGEEFTVADFGT</sequence>
<dbReference type="Pfam" id="PF00753">
    <property type="entry name" value="Lactamase_B"/>
    <property type="match status" value="1"/>
</dbReference>
<dbReference type="EMBL" id="LCIZ01000027">
    <property type="protein sequence ID" value="KKT66395.1"/>
    <property type="molecule type" value="Genomic_DNA"/>
</dbReference>
<evidence type="ECO:0000256" key="1">
    <source>
        <dbReference type="ARBA" id="ARBA00001947"/>
    </source>
</evidence>
<dbReference type="GO" id="GO:0046872">
    <property type="term" value="F:metal ion binding"/>
    <property type="evidence" value="ECO:0007669"/>
    <property type="project" value="UniProtKB-KW"/>
</dbReference>
<dbReference type="SUPFAM" id="SSF56281">
    <property type="entry name" value="Metallo-hydrolase/oxidoreductase"/>
    <property type="match status" value="1"/>
</dbReference>
<name>A0A0G1J533_9BACT</name>
<proteinExistence type="predicted"/>
<comment type="caution">
    <text evidence="6">The sequence shown here is derived from an EMBL/GenBank/DDBJ whole genome shotgun (WGS) entry which is preliminary data.</text>
</comment>